<protein>
    <submittedName>
        <fullName evidence="2">Uncharacterized protein</fullName>
    </submittedName>
</protein>
<accession>A0A5T2WP42</accession>
<reference evidence="2" key="1">
    <citation type="submission" date="2018-08" db="EMBL/GenBank/DDBJ databases">
        <authorList>
            <consortium name="GenomeTrakr network: Whole genome sequencing for foodborne pathogen traceback"/>
        </authorList>
    </citation>
    <scope>NUCLEOTIDE SEQUENCE</scope>
    <source>
        <strain evidence="2">FDA00009177</strain>
    </source>
</reference>
<comment type="caution">
    <text evidence="2">The sequence shown here is derived from an EMBL/GenBank/DDBJ whole genome shotgun (WGS) entry which is preliminary data.</text>
</comment>
<feature type="region of interest" description="Disordered" evidence="1">
    <location>
        <begin position="59"/>
        <end position="86"/>
    </location>
</feature>
<name>A0A5T2WP42_SALER</name>
<proteinExistence type="predicted"/>
<sequence length="86" mass="9493">MSNRSKKNKQKSQPVTPDAILAVLRTLESHTSDPEDALMVLAATAHSLMTSLDVHIIESRTPDGPGITLTRTDEENKQKAGRQHLY</sequence>
<organism evidence="2">
    <name type="scientific">Salmonella enterica</name>
    <name type="common">Salmonella choleraesuis</name>
    <dbReference type="NCBI Taxonomy" id="28901"/>
    <lineage>
        <taxon>Bacteria</taxon>
        <taxon>Pseudomonadati</taxon>
        <taxon>Pseudomonadota</taxon>
        <taxon>Gammaproteobacteria</taxon>
        <taxon>Enterobacterales</taxon>
        <taxon>Enterobacteriaceae</taxon>
        <taxon>Salmonella</taxon>
    </lineage>
</organism>
<evidence type="ECO:0000256" key="1">
    <source>
        <dbReference type="SAM" id="MobiDB-lite"/>
    </source>
</evidence>
<dbReference type="AlphaFoldDB" id="A0A5T2WP42"/>
<gene>
    <name evidence="2" type="ORF">AC527_24060</name>
</gene>
<dbReference type="EMBL" id="AACWFO010000016">
    <property type="protein sequence ID" value="EAM8420264.1"/>
    <property type="molecule type" value="Genomic_DNA"/>
</dbReference>
<evidence type="ECO:0000313" key="2">
    <source>
        <dbReference type="EMBL" id="EAM8420264.1"/>
    </source>
</evidence>